<organism evidence="1 2">
    <name type="scientific">Gigaspora margarita</name>
    <dbReference type="NCBI Taxonomy" id="4874"/>
    <lineage>
        <taxon>Eukaryota</taxon>
        <taxon>Fungi</taxon>
        <taxon>Fungi incertae sedis</taxon>
        <taxon>Mucoromycota</taxon>
        <taxon>Glomeromycotina</taxon>
        <taxon>Glomeromycetes</taxon>
        <taxon>Diversisporales</taxon>
        <taxon>Gigasporaceae</taxon>
        <taxon>Gigaspora</taxon>
    </lineage>
</organism>
<gene>
    <name evidence="1" type="ORF">GMARGA_LOCUS15351</name>
</gene>
<accession>A0ABN7V7M2</accession>
<comment type="caution">
    <text evidence="1">The sequence shown here is derived from an EMBL/GenBank/DDBJ whole genome shotgun (WGS) entry which is preliminary data.</text>
</comment>
<dbReference type="PANTHER" id="PTHR31424">
    <property type="entry name" value="PROTEIN CBG23806"/>
    <property type="match status" value="1"/>
</dbReference>
<evidence type="ECO:0000313" key="2">
    <source>
        <dbReference type="Proteomes" id="UP000789901"/>
    </source>
</evidence>
<sequence>MATNENEHDLIELHDYPRKPEIEYRDPYISTHHYTIISEEYYPPPSILYDANGLQTIESWQSPMHAANLFAQPIESLSNFAKRFRIKHIDKKVSDYVNQETTHLYHKDPVQIRSLTLSVDNQDWIVDYLKDETSEKNKKTSIYVFRSLAKISSELSREYVVSNEKLNIDNIMQNNIPFYVTNININDLTMFATNNEEINIDNEEVIHDITESIRKASYRSIRDILKYIIPFYIEEDILNMSNPLIMLRILGDGRNVERQVKHVMITCSVLNDINNLKKHERHYTIVLYPLLKAIKFYNSVELYFLSNWKFLALSLGINAANAIYFCPYCKCTKKEIGLYNNSWDKKNMNDDQQYPSALKIYETIVLENDETILSEFLKSDVDEEIEMNKNSNNHVDSNNFLL</sequence>
<protein>
    <submittedName>
        <fullName evidence="1">24469_t:CDS:1</fullName>
    </submittedName>
</protein>
<proteinExistence type="predicted"/>
<dbReference type="PANTHER" id="PTHR31424:SF5">
    <property type="entry name" value="APPLE DOMAIN-CONTAINING PROTEIN"/>
    <property type="match status" value="1"/>
</dbReference>
<dbReference type="EMBL" id="CAJVQB010010532">
    <property type="protein sequence ID" value="CAG8740750.1"/>
    <property type="molecule type" value="Genomic_DNA"/>
</dbReference>
<name>A0ABN7V7M2_GIGMA</name>
<reference evidence="1 2" key="1">
    <citation type="submission" date="2021-06" db="EMBL/GenBank/DDBJ databases">
        <authorList>
            <person name="Kallberg Y."/>
            <person name="Tangrot J."/>
            <person name="Rosling A."/>
        </authorList>
    </citation>
    <scope>NUCLEOTIDE SEQUENCE [LARGE SCALE GENOMIC DNA]</scope>
    <source>
        <strain evidence="1 2">120-4 pot B 10/14</strain>
    </source>
</reference>
<evidence type="ECO:0000313" key="1">
    <source>
        <dbReference type="EMBL" id="CAG8740750.1"/>
    </source>
</evidence>
<keyword evidence="2" id="KW-1185">Reference proteome</keyword>
<dbReference type="Proteomes" id="UP000789901">
    <property type="component" value="Unassembled WGS sequence"/>
</dbReference>